<dbReference type="KEGG" id="tcc:18587829"/>
<evidence type="ECO:0000256" key="1">
    <source>
        <dbReference type="ARBA" id="ARBA00004609"/>
    </source>
</evidence>
<evidence type="ECO:0000313" key="12">
    <source>
        <dbReference type="EMBL" id="EOY29527.1"/>
    </source>
</evidence>
<dbReference type="Pfam" id="PF02298">
    <property type="entry name" value="Cu_bind_like"/>
    <property type="match status" value="1"/>
</dbReference>
<feature type="signal peptide" evidence="10">
    <location>
        <begin position="1"/>
        <end position="24"/>
    </location>
</feature>
<evidence type="ECO:0000256" key="5">
    <source>
        <dbReference type="ARBA" id="ARBA00023136"/>
    </source>
</evidence>
<name>A0A061GK37_THECC</name>
<evidence type="ECO:0000256" key="3">
    <source>
        <dbReference type="ARBA" id="ARBA00022622"/>
    </source>
</evidence>
<dbReference type="OMA" id="YNTCITS"/>
<dbReference type="SMR" id="A0A061GK37"/>
<organism evidence="12 13">
    <name type="scientific">Theobroma cacao</name>
    <name type="common">Cacao</name>
    <name type="synonym">Cocoa</name>
    <dbReference type="NCBI Taxonomy" id="3641"/>
    <lineage>
        <taxon>Eukaryota</taxon>
        <taxon>Viridiplantae</taxon>
        <taxon>Streptophyta</taxon>
        <taxon>Embryophyta</taxon>
        <taxon>Tracheophyta</taxon>
        <taxon>Spermatophyta</taxon>
        <taxon>Magnoliopsida</taxon>
        <taxon>eudicotyledons</taxon>
        <taxon>Gunneridae</taxon>
        <taxon>Pentapetalae</taxon>
        <taxon>rosids</taxon>
        <taxon>malvids</taxon>
        <taxon>Malvales</taxon>
        <taxon>Malvaceae</taxon>
        <taxon>Byttnerioideae</taxon>
        <taxon>Theobroma</taxon>
    </lineage>
</organism>
<keyword evidence="3" id="KW-0336">GPI-anchor</keyword>
<dbReference type="Gramene" id="Tc09v2_t002570.1">
    <property type="protein sequence ID" value="Tc09v2_p002570.1"/>
    <property type="gene ID" value="Tc09v2_g002570"/>
</dbReference>
<dbReference type="FunFam" id="2.60.40.420:FF:000069">
    <property type="entry name" value="Early nodulin-like protein 1"/>
    <property type="match status" value="1"/>
</dbReference>
<keyword evidence="8" id="KW-0449">Lipoprotein</keyword>
<dbReference type="Gene3D" id="2.60.40.420">
    <property type="entry name" value="Cupredoxins - blue copper proteins"/>
    <property type="match status" value="1"/>
</dbReference>
<keyword evidence="2" id="KW-1003">Cell membrane</keyword>
<feature type="chain" id="PRO_5001603541" evidence="10">
    <location>
        <begin position="25"/>
        <end position="177"/>
    </location>
</feature>
<evidence type="ECO:0000256" key="7">
    <source>
        <dbReference type="ARBA" id="ARBA00023180"/>
    </source>
</evidence>
<keyword evidence="4 10" id="KW-0732">Signal</keyword>
<evidence type="ECO:0000256" key="8">
    <source>
        <dbReference type="ARBA" id="ARBA00023288"/>
    </source>
</evidence>
<comment type="similarity">
    <text evidence="9">Belongs to the early nodulin-like (ENODL) family.</text>
</comment>
<gene>
    <name evidence="12" type="ORF">TCM_037037</name>
</gene>
<evidence type="ECO:0000256" key="10">
    <source>
        <dbReference type="SAM" id="SignalP"/>
    </source>
</evidence>
<dbReference type="PANTHER" id="PTHR33021">
    <property type="entry name" value="BLUE COPPER PROTEIN"/>
    <property type="match status" value="1"/>
</dbReference>
<dbReference type="SUPFAM" id="SSF49503">
    <property type="entry name" value="Cupredoxins"/>
    <property type="match status" value="1"/>
</dbReference>
<dbReference type="PANTHER" id="PTHR33021:SF531">
    <property type="entry name" value="EARLY NODULIN-LIKE PROTEIN 11"/>
    <property type="match status" value="1"/>
</dbReference>
<evidence type="ECO:0000256" key="9">
    <source>
        <dbReference type="ARBA" id="ARBA00035011"/>
    </source>
</evidence>
<comment type="subcellular location">
    <subcellularLocation>
        <location evidence="1">Cell membrane</location>
        <topology evidence="1">Lipid-anchor</topology>
        <topology evidence="1">GPI-anchor</topology>
    </subcellularLocation>
</comment>
<dbReference type="InterPro" id="IPR041846">
    <property type="entry name" value="ENL_dom"/>
</dbReference>
<dbReference type="InterPro" id="IPR008972">
    <property type="entry name" value="Cupredoxin"/>
</dbReference>
<dbReference type="FunCoup" id="A0A061GK37">
    <property type="interactions" value="157"/>
</dbReference>
<dbReference type="GO" id="GO:0005886">
    <property type="term" value="C:plasma membrane"/>
    <property type="evidence" value="ECO:0000318"/>
    <property type="project" value="GO_Central"/>
</dbReference>
<dbReference type="GO" id="GO:0098552">
    <property type="term" value="C:side of membrane"/>
    <property type="evidence" value="ECO:0007669"/>
    <property type="project" value="UniProtKB-KW"/>
</dbReference>
<keyword evidence="6" id="KW-1015">Disulfide bond</keyword>
<dbReference type="InterPro" id="IPR003245">
    <property type="entry name" value="Phytocyanin_dom"/>
</dbReference>
<dbReference type="CDD" id="cd11019">
    <property type="entry name" value="OsENODL1_like"/>
    <property type="match status" value="1"/>
</dbReference>
<protein>
    <submittedName>
        <fullName evidence="12">Early nodulin-like protein 15, putative</fullName>
    </submittedName>
</protein>
<dbReference type="EMBL" id="CM001887">
    <property type="protein sequence ID" value="EOY29527.1"/>
    <property type="molecule type" value="Genomic_DNA"/>
</dbReference>
<dbReference type="InterPro" id="IPR039391">
    <property type="entry name" value="Phytocyanin-like"/>
</dbReference>
<feature type="domain" description="Phytocyanin" evidence="11">
    <location>
        <begin position="25"/>
        <end position="129"/>
    </location>
</feature>
<keyword evidence="7" id="KW-0325">Glycoprotein</keyword>
<keyword evidence="5" id="KW-0472">Membrane</keyword>
<dbReference type="GO" id="GO:0009055">
    <property type="term" value="F:electron transfer activity"/>
    <property type="evidence" value="ECO:0007669"/>
    <property type="project" value="InterPro"/>
</dbReference>
<dbReference type="AlphaFoldDB" id="A0A061GK37"/>
<sequence>MAASRGLLLSAVLLVSVFLTLTEAGEHLVGGKANAWKIPSSESDSLNKWAGASRFQIGDSLVWSYDPSKDSVLQVSKKDYETCNTSSPIAAHKDGNTKVKLERSGAYYFISGAEGHCQKGQKLIVVVMSARSQFMGVSPAPSPMEFEGPAVAPTSSCVSLKSGLVVMLGVLTALSLF</sequence>
<evidence type="ECO:0000256" key="2">
    <source>
        <dbReference type="ARBA" id="ARBA00022475"/>
    </source>
</evidence>
<reference evidence="12 13" key="1">
    <citation type="journal article" date="2013" name="Genome Biol.">
        <title>The genome sequence of the most widely cultivated cacao type and its use to identify candidate genes regulating pod color.</title>
        <authorList>
            <person name="Motamayor J.C."/>
            <person name="Mockaitis K."/>
            <person name="Schmutz J."/>
            <person name="Haiminen N."/>
            <person name="Iii D.L."/>
            <person name="Cornejo O."/>
            <person name="Findley S.D."/>
            <person name="Zheng P."/>
            <person name="Utro F."/>
            <person name="Royaert S."/>
            <person name="Saski C."/>
            <person name="Jenkins J."/>
            <person name="Podicheti R."/>
            <person name="Zhao M."/>
            <person name="Scheffler B.E."/>
            <person name="Stack J.C."/>
            <person name="Feltus F.A."/>
            <person name="Mustiga G.M."/>
            <person name="Amores F."/>
            <person name="Phillips W."/>
            <person name="Marelli J.P."/>
            <person name="May G.D."/>
            <person name="Shapiro H."/>
            <person name="Ma J."/>
            <person name="Bustamante C.D."/>
            <person name="Schnell R.J."/>
            <person name="Main D."/>
            <person name="Gilbert D."/>
            <person name="Parida L."/>
            <person name="Kuhn D.N."/>
        </authorList>
    </citation>
    <scope>NUCLEOTIDE SEQUENCE [LARGE SCALE GENOMIC DNA]</scope>
    <source>
        <strain evidence="13">cv. Matina 1-6</strain>
    </source>
</reference>
<evidence type="ECO:0000256" key="4">
    <source>
        <dbReference type="ARBA" id="ARBA00022729"/>
    </source>
</evidence>
<dbReference type="OrthoDB" id="1937044at2759"/>
<proteinExistence type="inferred from homology"/>
<keyword evidence="13" id="KW-1185">Reference proteome</keyword>
<evidence type="ECO:0000256" key="6">
    <source>
        <dbReference type="ARBA" id="ARBA00023157"/>
    </source>
</evidence>
<dbReference type="STRING" id="3641.A0A061GK37"/>
<accession>A0A061GK37</accession>
<dbReference type="Proteomes" id="UP000026915">
    <property type="component" value="Chromosome 9"/>
</dbReference>
<evidence type="ECO:0000259" key="11">
    <source>
        <dbReference type="PROSITE" id="PS51485"/>
    </source>
</evidence>
<dbReference type="PROSITE" id="PS51485">
    <property type="entry name" value="PHYTOCYANIN"/>
    <property type="match status" value="1"/>
</dbReference>
<dbReference type="InParanoid" id="A0A061GK37"/>
<dbReference type="Gramene" id="EOY29527">
    <property type="protein sequence ID" value="EOY29527"/>
    <property type="gene ID" value="TCM_037037"/>
</dbReference>
<evidence type="ECO:0000313" key="13">
    <source>
        <dbReference type="Proteomes" id="UP000026915"/>
    </source>
</evidence>
<dbReference type="HOGENOM" id="CLU_058719_1_2_1"/>